<evidence type="ECO:0000313" key="2">
    <source>
        <dbReference type="Proteomes" id="UP000190367"/>
    </source>
</evidence>
<accession>A0A1T4KMM5</accession>
<organism evidence="1 2">
    <name type="scientific">Chitinophaga eiseniae</name>
    <dbReference type="NCBI Taxonomy" id="634771"/>
    <lineage>
        <taxon>Bacteria</taxon>
        <taxon>Pseudomonadati</taxon>
        <taxon>Bacteroidota</taxon>
        <taxon>Chitinophagia</taxon>
        <taxon>Chitinophagales</taxon>
        <taxon>Chitinophagaceae</taxon>
        <taxon>Chitinophaga</taxon>
    </lineage>
</organism>
<protein>
    <submittedName>
        <fullName evidence="1">Uncharacterized protein</fullName>
    </submittedName>
</protein>
<dbReference type="Proteomes" id="UP000190367">
    <property type="component" value="Unassembled WGS sequence"/>
</dbReference>
<name>A0A1T4KMM5_9BACT</name>
<sequence length="86" mass="10224">MLLFTSGYYHCAVSGDVIRFFRKDNEEWMEWKGAGWEKLGTWSIVQYPEKRVFTFTYNYTREEMGRISNQTLCEIFPHGDTTPVII</sequence>
<reference evidence="2" key="1">
    <citation type="submission" date="2017-02" db="EMBL/GenBank/DDBJ databases">
        <authorList>
            <person name="Varghese N."/>
            <person name="Submissions S."/>
        </authorList>
    </citation>
    <scope>NUCLEOTIDE SEQUENCE [LARGE SCALE GENOMIC DNA]</scope>
    <source>
        <strain evidence="2">DSM 22224</strain>
    </source>
</reference>
<proteinExistence type="predicted"/>
<dbReference type="AlphaFoldDB" id="A0A1T4KMM5"/>
<gene>
    <name evidence="1" type="ORF">SAMN04488128_101212</name>
</gene>
<evidence type="ECO:0000313" key="1">
    <source>
        <dbReference type="EMBL" id="SJZ43651.1"/>
    </source>
</evidence>
<dbReference type="EMBL" id="FUWZ01000001">
    <property type="protein sequence ID" value="SJZ43651.1"/>
    <property type="molecule type" value="Genomic_DNA"/>
</dbReference>
<keyword evidence="2" id="KW-1185">Reference proteome</keyword>